<keyword evidence="7" id="KW-1185">Reference proteome</keyword>
<dbReference type="InterPro" id="IPR017871">
    <property type="entry name" value="ABC_transporter-like_CS"/>
</dbReference>
<dbReference type="GO" id="GO:0015833">
    <property type="term" value="P:peptide transport"/>
    <property type="evidence" value="ECO:0007669"/>
    <property type="project" value="InterPro"/>
</dbReference>
<dbReference type="STRING" id="1193682.BJP25_17155"/>
<dbReference type="InterPro" id="IPR003593">
    <property type="entry name" value="AAA+_ATPase"/>
</dbReference>
<dbReference type="OrthoDB" id="3169708at2"/>
<keyword evidence="2" id="KW-0813">Transport</keyword>
<evidence type="ECO:0000256" key="1">
    <source>
        <dbReference type="ARBA" id="ARBA00005417"/>
    </source>
</evidence>
<dbReference type="PANTHER" id="PTHR43776:SF7">
    <property type="entry name" value="D,D-DIPEPTIDE TRANSPORT ATP-BINDING PROTEIN DDPF-RELATED"/>
    <property type="match status" value="1"/>
</dbReference>
<comment type="similarity">
    <text evidence="1">Belongs to the ABC transporter superfamily.</text>
</comment>
<evidence type="ECO:0000256" key="3">
    <source>
        <dbReference type="ARBA" id="ARBA00022741"/>
    </source>
</evidence>
<dbReference type="PANTHER" id="PTHR43776">
    <property type="entry name" value="TRANSPORT ATP-BINDING PROTEIN"/>
    <property type="match status" value="1"/>
</dbReference>
<name>A0A1Q9LMJ3_9PSEU</name>
<feature type="domain" description="ABC transporter" evidence="5">
    <location>
        <begin position="4"/>
        <end position="247"/>
    </location>
</feature>
<evidence type="ECO:0000256" key="4">
    <source>
        <dbReference type="ARBA" id="ARBA00022840"/>
    </source>
</evidence>
<dbReference type="EMBL" id="MKQR01000011">
    <property type="protein sequence ID" value="OLR93219.1"/>
    <property type="molecule type" value="Genomic_DNA"/>
</dbReference>
<dbReference type="Pfam" id="PF08352">
    <property type="entry name" value="oligo_HPY"/>
    <property type="match status" value="1"/>
</dbReference>
<evidence type="ECO:0000313" key="7">
    <source>
        <dbReference type="Proteomes" id="UP000186040"/>
    </source>
</evidence>
<dbReference type="SMART" id="SM00382">
    <property type="entry name" value="AAA"/>
    <property type="match status" value="2"/>
</dbReference>
<gene>
    <name evidence="6" type="ORF">BJP25_17155</name>
</gene>
<dbReference type="GO" id="GO:0055085">
    <property type="term" value="P:transmembrane transport"/>
    <property type="evidence" value="ECO:0007669"/>
    <property type="project" value="UniProtKB-ARBA"/>
</dbReference>
<dbReference type="GO" id="GO:0005524">
    <property type="term" value="F:ATP binding"/>
    <property type="evidence" value="ECO:0007669"/>
    <property type="project" value="UniProtKB-KW"/>
</dbReference>
<protein>
    <submittedName>
        <fullName evidence="6">ABC transporter ATP-binding protein</fullName>
    </submittedName>
</protein>
<dbReference type="PROSITE" id="PS00211">
    <property type="entry name" value="ABC_TRANSPORTER_1"/>
    <property type="match status" value="2"/>
</dbReference>
<evidence type="ECO:0000313" key="6">
    <source>
        <dbReference type="EMBL" id="OLR93219.1"/>
    </source>
</evidence>
<dbReference type="Proteomes" id="UP000186040">
    <property type="component" value="Unassembled WGS sequence"/>
</dbReference>
<organism evidence="6 7">
    <name type="scientific">Actinokineospora bangkokensis</name>
    <dbReference type="NCBI Taxonomy" id="1193682"/>
    <lineage>
        <taxon>Bacteria</taxon>
        <taxon>Bacillati</taxon>
        <taxon>Actinomycetota</taxon>
        <taxon>Actinomycetes</taxon>
        <taxon>Pseudonocardiales</taxon>
        <taxon>Pseudonocardiaceae</taxon>
        <taxon>Actinokineospora</taxon>
    </lineage>
</organism>
<comment type="caution">
    <text evidence="6">The sequence shown here is derived from an EMBL/GenBank/DDBJ whole genome shotgun (WGS) entry which is preliminary data.</text>
</comment>
<dbReference type="SUPFAM" id="SSF52540">
    <property type="entry name" value="P-loop containing nucleoside triphosphate hydrolases"/>
    <property type="match status" value="2"/>
</dbReference>
<accession>A0A1Q9LMJ3</accession>
<dbReference type="NCBIfam" id="NF007739">
    <property type="entry name" value="PRK10419.1"/>
    <property type="match status" value="2"/>
</dbReference>
<dbReference type="CDD" id="cd03257">
    <property type="entry name" value="ABC_NikE_OppD_transporters"/>
    <property type="match status" value="2"/>
</dbReference>
<keyword evidence="4 6" id="KW-0067">ATP-binding</keyword>
<dbReference type="Pfam" id="PF00005">
    <property type="entry name" value="ABC_tran"/>
    <property type="match status" value="2"/>
</dbReference>
<keyword evidence="3" id="KW-0547">Nucleotide-binding</keyword>
<evidence type="ECO:0000259" key="5">
    <source>
        <dbReference type="PROSITE" id="PS50893"/>
    </source>
</evidence>
<evidence type="ECO:0000256" key="2">
    <source>
        <dbReference type="ARBA" id="ARBA00022448"/>
    </source>
</evidence>
<dbReference type="InterPro" id="IPR027417">
    <property type="entry name" value="P-loop_NTPase"/>
</dbReference>
<dbReference type="GO" id="GO:0016887">
    <property type="term" value="F:ATP hydrolysis activity"/>
    <property type="evidence" value="ECO:0007669"/>
    <property type="project" value="InterPro"/>
</dbReference>
<dbReference type="AlphaFoldDB" id="A0A1Q9LMJ3"/>
<dbReference type="RefSeq" id="WP_075974923.1">
    <property type="nucleotide sequence ID" value="NZ_MKQR01000011.1"/>
</dbReference>
<dbReference type="NCBIfam" id="NF008453">
    <property type="entry name" value="PRK11308.1"/>
    <property type="match status" value="2"/>
</dbReference>
<dbReference type="Gene3D" id="3.40.50.300">
    <property type="entry name" value="P-loop containing nucleotide triphosphate hydrolases"/>
    <property type="match status" value="2"/>
</dbReference>
<feature type="domain" description="ABC transporter" evidence="5">
    <location>
        <begin position="270"/>
        <end position="514"/>
    </location>
</feature>
<dbReference type="InterPro" id="IPR050319">
    <property type="entry name" value="ABC_transp_ATP-bind"/>
</dbReference>
<dbReference type="InterPro" id="IPR013563">
    <property type="entry name" value="Oligopep_ABC_C"/>
</dbReference>
<dbReference type="InterPro" id="IPR003439">
    <property type="entry name" value="ABC_transporter-like_ATP-bd"/>
</dbReference>
<reference evidence="6 7" key="1">
    <citation type="submission" date="2016-10" db="EMBL/GenBank/DDBJ databases">
        <title>The Draft Genome Sequence of Actinokineospora bangkokensis 44EHWT reveals the biosynthetic pathway of antifungal compounds Thailandins with unusual extender unit butylmalonyl-CoA.</title>
        <authorList>
            <person name="Greule A."/>
            <person name="Intra B."/>
            <person name="Flemming S."/>
            <person name="Rommel M.G."/>
            <person name="Panbangred W."/>
            <person name="Bechthold A."/>
        </authorList>
    </citation>
    <scope>NUCLEOTIDE SEQUENCE [LARGE SCALE GENOMIC DNA]</scope>
    <source>
        <strain evidence="6 7">44EHW</strain>
    </source>
</reference>
<sequence>MTLLRIEGLSVAYGDHVAVEGLDLELERGRVTAVVGESGSGKSTMAHAVIGLLPGTGRVLGGSIRLDGEELVGLPEKAWRSVRGRRIGFVPQDPGVALDPTKPVGRQVGEVLRVHGLPGGPARVVELLEAAGLPEAGSRAKQYPHELSGGMRQRVLIAMATAARPALLVADEPTSALDVTVQRRILDHLEHLADTTGTAILLVTHDLAVAGDRAHDTVVMSRGRVVESGPTERVLRDPADAYTRQLLADNLSTSRPAPRPPVEDGREVLLEVRELTKVFPVRGSGLRKRHRTAVDSVSFHVRRGETLGVVGESGSGKTTTARLVLGLERATSGSVRLGGTEITTAGRAELRQLHRRVQLVYQNPYASLNPRFTVRQILTEPLRNFGVTDGPTVAHLLDSVALPAGTADRKAGELSGGQRQRVAIARALSLDPELVVCDEPVSALDVTVQAQILDLLVRLQRERGLSYLFISHDLAVVRHVSDRVAVMRRGEVVETGPTEDVFTAARHPYTRSLLDAIPGLTEEEASWT</sequence>
<dbReference type="PROSITE" id="PS50893">
    <property type="entry name" value="ABC_TRANSPORTER_2"/>
    <property type="match status" value="2"/>
</dbReference>
<proteinExistence type="inferred from homology"/>